<evidence type="ECO:0000259" key="1">
    <source>
        <dbReference type="Pfam" id="PF03713"/>
    </source>
</evidence>
<name>A0A849ALT8_9MICO</name>
<protein>
    <submittedName>
        <fullName evidence="2">DUF305 domain-containing protein</fullName>
    </submittedName>
</protein>
<comment type="caution">
    <text evidence="2">The sequence shown here is derived from an EMBL/GenBank/DDBJ whole genome shotgun (WGS) entry which is preliminary data.</text>
</comment>
<gene>
    <name evidence="2" type="ORF">HJ588_15895</name>
</gene>
<sequence>MRSFVGAPADRRFLTLMIAHHRGGVTMTEAIQPLTHNAAVDSLAAAIETSQRAEIAQMSRLRATL</sequence>
<keyword evidence="3" id="KW-1185">Reference proteome</keyword>
<dbReference type="AlphaFoldDB" id="A0A849ALT8"/>
<feature type="domain" description="DUF305" evidence="1">
    <location>
        <begin position="3"/>
        <end position="61"/>
    </location>
</feature>
<dbReference type="Proteomes" id="UP000557772">
    <property type="component" value="Unassembled WGS sequence"/>
</dbReference>
<dbReference type="PANTHER" id="PTHR36933">
    <property type="entry name" value="SLL0788 PROTEIN"/>
    <property type="match status" value="1"/>
</dbReference>
<reference evidence="2 3" key="1">
    <citation type="submission" date="2020-05" db="EMBL/GenBank/DDBJ databases">
        <title>Flexivirga sp. ID2601S isolated from air conditioner.</title>
        <authorList>
            <person name="Kim D.H."/>
        </authorList>
    </citation>
    <scope>NUCLEOTIDE SEQUENCE [LARGE SCALE GENOMIC DNA]</scope>
    <source>
        <strain evidence="2 3">ID2601S</strain>
    </source>
</reference>
<organism evidence="2 3">
    <name type="scientific">Flexivirga aerilata</name>
    <dbReference type="NCBI Taxonomy" id="1656889"/>
    <lineage>
        <taxon>Bacteria</taxon>
        <taxon>Bacillati</taxon>
        <taxon>Actinomycetota</taxon>
        <taxon>Actinomycetes</taxon>
        <taxon>Micrococcales</taxon>
        <taxon>Dermacoccaceae</taxon>
        <taxon>Flexivirga</taxon>
    </lineage>
</organism>
<dbReference type="Gene3D" id="1.20.1260.10">
    <property type="match status" value="1"/>
</dbReference>
<evidence type="ECO:0000313" key="3">
    <source>
        <dbReference type="Proteomes" id="UP000557772"/>
    </source>
</evidence>
<dbReference type="InterPro" id="IPR012347">
    <property type="entry name" value="Ferritin-like"/>
</dbReference>
<dbReference type="InterPro" id="IPR005183">
    <property type="entry name" value="DUF305_CopM-like"/>
</dbReference>
<proteinExistence type="predicted"/>
<dbReference type="Pfam" id="PF03713">
    <property type="entry name" value="DUF305"/>
    <property type="match status" value="1"/>
</dbReference>
<evidence type="ECO:0000313" key="2">
    <source>
        <dbReference type="EMBL" id="NNG40747.1"/>
    </source>
</evidence>
<dbReference type="PANTHER" id="PTHR36933:SF1">
    <property type="entry name" value="SLL0788 PROTEIN"/>
    <property type="match status" value="1"/>
</dbReference>
<dbReference type="EMBL" id="JABENB010000003">
    <property type="protein sequence ID" value="NNG40747.1"/>
    <property type="molecule type" value="Genomic_DNA"/>
</dbReference>
<accession>A0A849ALT8</accession>